<gene>
    <name evidence="4" type="ORF">ACFQMG_33385</name>
</gene>
<organism evidence="4 5">
    <name type="scientific">Kitasatospora paranensis</name>
    <dbReference type="NCBI Taxonomy" id="258053"/>
    <lineage>
        <taxon>Bacteria</taxon>
        <taxon>Bacillati</taxon>
        <taxon>Actinomycetota</taxon>
        <taxon>Actinomycetes</taxon>
        <taxon>Kitasatosporales</taxon>
        <taxon>Streptomycetaceae</taxon>
        <taxon>Kitasatospora</taxon>
    </lineage>
</organism>
<reference evidence="5" key="1">
    <citation type="journal article" date="2019" name="Int. J. Syst. Evol. Microbiol.">
        <title>The Global Catalogue of Microorganisms (GCM) 10K type strain sequencing project: providing services to taxonomists for standard genome sequencing and annotation.</title>
        <authorList>
            <consortium name="The Broad Institute Genomics Platform"/>
            <consortium name="The Broad Institute Genome Sequencing Center for Infectious Disease"/>
            <person name="Wu L."/>
            <person name="Ma J."/>
        </authorList>
    </citation>
    <scope>NUCLEOTIDE SEQUENCE [LARGE SCALE GENOMIC DNA]</scope>
    <source>
        <strain evidence="5">CGMCC 1.12859</strain>
    </source>
</reference>
<keyword evidence="5" id="KW-1185">Reference proteome</keyword>
<feature type="compositionally biased region" description="Low complexity" evidence="1">
    <location>
        <begin position="124"/>
        <end position="134"/>
    </location>
</feature>
<feature type="chain" id="PRO_5046596724" description="Gram-positive cocci surface proteins LPxTG domain-containing protein" evidence="3">
    <location>
        <begin position="27"/>
        <end position="197"/>
    </location>
</feature>
<evidence type="ECO:0000256" key="1">
    <source>
        <dbReference type="SAM" id="MobiDB-lite"/>
    </source>
</evidence>
<keyword evidence="2" id="KW-0812">Transmembrane</keyword>
<keyword evidence="2" id="KW-1133">Transmembrane helix</keyword>
<feature type="transmembrane region" description="Helical" evidence="2">
    <location>
        <begin position="169"/>
        <end position="191"/>
    </location>
</feature>
<feature type="region of interest" description="Disordered" evidence="1">
    <location>
        <begin position="122"/>
        <end position="149"/>
    </location>
</feature>
<sequence>MRLRTPVTAALLTGLAVLGAAGPAAAHGDTIAFAVTSQVDGHLQAVATWENDNDPVTDTVAATLAATADDGRTVGPWPLVAVAGSPGTFTTTTPLPPGHWKVTVESGFPALGRGQADLTVTAVPGTAPSSGPTAPGTPPAPSAGGTSATVAADRAIGPHAAADGGHAGLWWLSAGAAAVAVAAIAGALVVLRRRRTG</sequence>
<accession>A0ABW2G6R6</accession>
<evidence type="ECO:0000313" key="5">
    <source>
        <dbReference type="Proteomes" id="UP001596435"/>
    </source>
</evidence>
<dbReference type="EMBL" id="JBHTAJ010000103">
    <property type="protein sequence ID" value="MFC7184455.1"/>
    <property type="molecule type" value="Genomic_DNA"/>
</dbReference>
<protein>
    <recommendedName>
        <fullName evidence="6">Gram-positive cocci surface proteins LPxTG domain-containing protein</fullName>
    </recommendedName>
</protein>
<dbReference type="Proteomes" id="UP001596435">
    <property type="component" value="Unassembled WGS sequence"/>
</dbReference>
<evidence type="ECO:0000313" key="4">
    <source>
        <dbReference type="EMBL" id="MFC7184455.1"/>
    </source>
</evidence>
<name>A0ABW2G6R6_9ACTN</name>
<comment type="caution">
    <text evidence="4">The sequence shown here is derived from an EMBL/GenBank/DDBJ whole genome shotgun (WGS) entry which is preliminary data.</text>
</comment>
<evidence type="ECO:0000256" key="3">
    <source>
        <dbReference type="SAM" id="SignalP"/>
    </source>
</evidence>
<dbReference type="RefSeq" id="WP_380232772.1">
    <property type="nucleotide sequence ID" value="NZ_JBHSVH010000002.1"/>
</dbReference>
<keyword evidence="2" id="KW-0472">Membrane</keyword>
<evidence type="ECO:0008006" key="6">
    <source>
        <dbReference type="Google" id="ProtNLM"/>
    </source>
</evidence>
<evidence type="ECO:0000256" key="2">
    <source>
        <dbReference type="SAM" id="Phobius"/>
    </source>
</evidence>
<proteinExistence type="predicted"/>
<keyword evidence="3" id="KW-0732">Signal</keyword>
<feature type="signal peptide" evidence="3">
    <location>
        <begin position="1"/>
        <end position="26"/>
    </location>
</feature>